<name>A0AAD5UWB8_9APHY</name>
<feature type="compositionally biased region" description="Low complexity" evidence="1">
    <location>
        <begin position="118"/>
        <end position="134"/>
    </location>
</feature>
<accession>A0AAD5UWB8</accession>
<feature type="region of interest" description="Disordered" evidence="1">
    <location>
        <begin position="118"/>
        <end position="167"/>
    </location>
</feature>
<evidence type="ECO:0000313" key="2">
    <source>
        <dbReference type="EMBL" id="KAJ3477770.1"/>
    </source>
</evidence>
<organism evidence="2 3">
    <name type="scientific">Meripilus lineatus</name>
    <dbReference type="NCBI Taxonomy" id="2056292"/>
    <lineage>
        <taxon>Eukaryota</taxon>
        <taxon>Fungi</taxon>
        <taxon>Dikarya</taxon>
        <taxon>Basidiomycota</taxon>
        <taxon>Agaricomycotina</taxon>
        <taxon>Agaricomycetes</taxon>
        <taxon>Polyporales</taxon>
        <taxon>Meripilaceae</taxon>
        <taxon>Meripilus</taxon>
    </lineage>
</organism>
<feature type="compositionally biased region" description="Polar residues" evidence="1">
    <location>
        <begin position="84"/>
        <end position="95"/>
    </location>
</feature>
<evidence type="ECO:0000256" key="1">
    <source>
        <dbReference type="SAM" id="MobiDB-lite"/>
    </source>
</evidence>
<dbReference type="AlphaFoldDB" id="A0AAD5UWB8"/>
<proteinExistence type="predicted"/>
<feature type="region of interest" description="Disordered" evidence="1">
    <location>
        <begin position="68"/>
        <end position="96"/>
    </location>
</feature>
<sequence>MRAGIPVWLLRPPEQILPTTVILEAIDPTKASSVININDPKFTLYNGMIGDQALSVTCMGGHTYSDVEHVPHHDPDVSARPRVSISQPKQPSSSLGFAPLREDIAVVFPSEHTSRAESSASSLSRFSSSIQSQTPKKASRTSSRSSVPYQQPSPGANRNPFVDPNHPEMPKPLSIWAEELRLCTEGMTPMRRWGYLFPDPALFVTCSRDRAAKFFSTWLGLRVAWVTLHENYPAEVRPLLAQTWREILGGLQGQVVTPGQQTRTSARKQTSQQALDHVFEIQGIEDASFALTPPFMYRSHIFQQNEDIPPDVRQEILWEIYHLGFRAELLALDRHLVPSRYTDQSSLDRDEFSRRQLVNSVCGGQLNLGSAVDEAARPLSSPDIRVRLPIVEAFRQILVRWPFCPPALVQIHSLTDPRHPDRNILIAERLIYKFYLRSFYLHAGRPALVPHALSA</sequence>
<reference evidence="2" key="1">
    <citation type="submission" date="2022-07" db="EMBL/GenBank/DDBJ databases">
        <title>Genome Sequence of Physisporinus lineatus.</title>
        <authorList>
            <person name="Buettner E."/>
        </authorList>
    </citation>
    <scope>NUCLEOTIDE SEQUENCE</scope>
    <source>
        <strain evidence="2">VT162</strain>
    </source>
</reference>
<feature type="compositionally biased region" description="Polar residues" evidence="1">
    <location>
        <begin position="140"/>
        <end position="156"/>
    </location>
</feature>
<protein>
    <submittedName>
        <fullName evidence="2">Uncharacterized protein</fullName>
    </submittedName>
</protein>
<comment type="caution">
    <text evidence="2">The sequence shown here is derived from an EMBL/GenBank/DDBJ whole genome shotgun (WGS) entry which is preliminary data.</text>
</comment>
<evidence type="ECO:0000313" key="3">
    <source>
        <dbReference type="Proteomes" id="UP001212997"/>
    </source>
</evidence>
<gene>
    <name evidence="2" type="ORF">NLI96_g10229</name>
</gene>
<dbReference type="EMBL" id="JANAWD010000565">
    <property type="protein sequence ID" value="KAJ3477770.1"/>
    <property type="molecule type" value="Genomic_DNA"/>
</dbReference>
<keyword evidence="3" id="KW-1185">Reference proteome</keyword>
<feature type="compositionally biased region" description="Basic and acidic residues" evidence="1">
    <location>
        <begin position="68"/>
        <end position="79"/>
    </location>
</feature>
<dbReference type="Proteomes" id="UP001212997">
    <property type="component" value="Unassembled WGS sequence"/>
</dbReference>